<keyword evidence="4" id="KW-1185">Reference proteome</keyword>
<feature type="compositionally biased region" description="Pro residues" evidence="1">
    <location>
        <begin position="631"/>
        <end position="645"/>
    </location>
</feature>
<name>A0A6P7I7D6_9TELE</name>
<dbReference type="GeneID" id="114434096"/>
<feature type="compositionally biased region" description="Low complexity" evidence="1">
    <location>
        <begin position="894"/>
        <end position="914"/>
    </location>
</feature>
<dbReference type="Proteomes" id="UP000515145">
    <property type="component" value="Chromosome 4"/>
</dbReference>
<reference evidence="5" key="1">
    <citation type="submission" date="2025-08" db="UniProtKB">
        <authorList>
            <consortium name="RefSeq"/>
        </authorList>
    </citation>
    <scope>IDENTIFICATION</scope>
</reference>
<dbReference type="FunCoup" id="A0A6P7I7D6">
    <property type="interactions" value="1588"/>
</dbReference>
<feature type="region of interest" description="Disordered" evidence="1">
    <location>
        <begin position="1105"/>
        <end position="1135"/>
    </location>
</feature>
<dbReference type="CTD" id="6491"/>
<evidence type="ECO:0000259" key="2">
    <source>
        <dbReference type="Pfam" id="PF15253"/>
    </source>
</evidence>
<feature type="region of interest" description="Disordered" evidence="1">
    <location>
        <begin position="381"/>
        <end position="431"/>
    </location>
</feature>
<dbReference type="PANTHER" id="PTHR15128:SF0">
    <property type="entry name" value="SCL-INTERRUPTING LOCUS PROTEIN"/>
    <property type="match status" value="1"/>
</dbReference>
<feature type="region of interest" description="Disordered" evidence="1">
    <location>
        <begin position="517"/>
        <end position="665"/>
    </location>
</feature>
<feature type="region of interest" description="Disordered" evidence="1">
    <location>
        <begin position="445"/>
        <end position="499"/>
    </location>
</feature>
<dbReference type="Pfam" id="PF26399">
    <property type="entry name" value="PRM_STIL"/>
    <property type="match status" value="1"/>
</dbReference>
<dbReference type="InterPro" id="IPR026123">
    <property type="entry name" value="STIL"/>
</dbReference>
<feature type="compositionally biased region" description="Low complexity" evidence="1">
    <location>
        <begin position="794"/>
        <end position="804"/>
    </location>
</feature>
<dbReference type="GO" id="GO:0071539">
    <property type="term" value="P:protein localization to centrosome"/>
    <property type="evidence" value="ECO:0007669"/>
    <property type="project" value="TreeGrafter"/>
</dbReference>
<feature type="compositionally biased region" description="Polar residues" evidence="1">
    <location>
        <begin position="1125"/>
        <end position="1134"/>
    </location>
</feature>
<sequence length="1151" mass="123643">MSCPVNLQALPSAVLEEVFTPENIRRRPSANSVSQLSFPTSRSALWDSSPAGEKLGLRLCSHRKPRLVLLEKALRLAQRHARHSITPRLHCFFLGSLSVDSDEESVTITLDRFDPGRDQAGASGRVPSALLPGDVVVPCLFSTQAEVASDAAVQSEAELHHCFKMLQQAVSSRQTLDLSQLLKIRGRVLCSQQLDAAAFSLSWSAVCPSVSLDVQPVRPLPIIPTALLRSLTSISRSLQHSSRQRGFLTMDQTRKLVLLLESDPKASSLPLVGLWLSGVTHVYNPQVWACCLRFLFSSSLQDRVLSESGLFLLLVFGSTHRAPQFFQCRGPRPGLGSGPQLDCQMLSASQAVTLYQQVALVDGQTLQFELGSEEHSRQVEVFREAQSSFSSAPPAAGLSISDQDSGVEDEDLSPRPSPSPHLPAHQARRVQPSVPELSLLIDSSFASNHNPGLDSGSSHRAPSADRKSAPPTGTTTSSTAAAQPPPPHLHSTPNSNLQQPCSCCSTHTYNCTSIVSSPGPPTPAAAASPSLHHLTPAPSSHHHSSCPSSLHPTPPNIHPAPTPSSLHPAPSLHRHTPPPSGLHSSSSHPLTLPPSSLYPSPAPPPASSHHHTPPSTNHPPPSVLPTSTHQPIPPSFSPSAPPPAPASHRHTLPPHSSNHHHTSFPCSHPPPLLWDADSPSPHPSCPAADPASPPWFPRPSCVNPCCDPQRGVIPSDTYQLLLHQDRQLRLLQAQVQMLLETQGKFQSASEVTRSTASVAVGTGASLFWGHPVPSVPHLEEQAPPCSPSPPTTPRPSTSSASSPSVCPHDLPVDRPAGGADNGDVTGQVAPCSPSAQHSFSGVQSPVLGESVSMYAPADEQQSFYQNLMTQLTSRLQESDNQQAEEEEESRRRSPSVVSDRSQSSRSSQSSASSSGRRKQQQQRPAGDPVVSATLRQLQQLGVDMDKEDLTESDRSRLKAVESASTLASINPAAVLSRLSVSEPSVSALFPGGSVDLSLEANAIALRYLNDSQLSRLSLGGHVPRVDPIPSSSGDSLLSPSNMSLATRKYMKRYGLIEEEEEEEEEEEVRVREESVHQPLTEALNMKLLPQNQFIQDLRPKMQLLASGAKTSSSRSDKENRPSLLRASSRQTEGSVGNILDLSRLRQLPKLF</sequence>
<evidence type="ECO:0000259" key="3">
    <source>
        <dbReference type="Pfam" id="PF25775"/>
    </source>
</evidence>
<feature type="compositionally biased region" description="Basic residues" evidence="1">
    <location>
        <begin position="647"/>
        <end position="662"/>
    </location>
</feature>
<feature type="compositionally biased region" description="Low complexity" evidence="1">
    <location>
        <begin position="385"/>
        <end position="396"/>
    </location>
</feature>
<feature type="domain" description="STIL N-terminal" evidence="2">
    <location>
        <begin position="45"/>
        <end position="390"/>
    </location>
</feature>
<protein>
    <submittedName>
        <fullName evidence="5">SCL-interrupting locus protein homolog</fullName>
    </submittedName>
</protein>
<dbReference type="RefSeq" id="XP_028258817.1">
    <property type="nucleotide sequence ID" value="XM_028403016.1"/>
</dbReference>
<feature type="compositionally biased region" description="Low complexity" evidence="1">
    <location>
        <begin position="524"/>
        <end position="551"/>
    </location>
</feature>
<feature type="domain" description="STIL coiled coil region" evidence="3">
    <location>
        <begin position="715"/>
        <end position="743"/>
    </location>
</feature>
<feature type="compositionally biased region" description="Pro residues" evidence="1">
    <location>
        <begin position="552"/>
        <end position="562"/>
    </location>
</feature>
<dbReference type="InterPro" id="IPR057655">
    <property type="entry name" value="STIL_CC"/>
</dbReference>
<feature type="compositionally biased region" description="Pro residues" evidence="1">
    <location>
        <begin position="784"/>
        <end position="793"/>
    </location>
</feature>
<proteinExistence type="predicted"/>
<feature type="region of interest" description="Disordered" evidence="1">
    <location>
        <begin position="875"/>
        <end position="930"/>
    </location>
</feature>
<gene>
    <name evidence="5" type="primary">stil</name>
</gene>
<organism evidence="4 5">
    <name type="scientific">Parambassis ranga</name>
    <name type="common">Indian glassy fish</name>
    <dbReference type="NCBI Taxonomy" id="210632"/>
    <lineage>
        <taxon>Eukaryota</taxon>
        <taxon>Metazoa</taxon>
        <taxon>Chordata</taxon>
        <taxon>Craniata</taxon>
        <taxon>Vertebrata</taxon>
        <taxon>Euteleostomi</taxon>
        <taxon>Actinopterygii</taxon>
        <taxon>Neopterygii</taxon>
        <taxon>Teleostei</taxon>
        <taxon>Neoteleostei</taxon>
        <taxon>Acanthomorphata</taxon>
        <taxon>Ovalentaria</taxon>
        <taxon>Ambassidae</taxon>
        <taxon>Parambassis</taxon>
    </lineage>
</organism>
<feature type="compositionally biased region" description="Low complexity" evidence="1">
    <location>
        <begin position="469"/>
        <end position="482"/>
    </location>
</feature>
<dbReference type="InParanoid" id="A0A6P7I7D6"/>
<feature type="compositionally biased region" description="Polar residues" evidence="1">
    <location>
        <begin position="445"/>
        <end position="460"/>
    </location>
</feature>
<feature type="compositionally biased region" description="Low complexity" evidence="1">
    <location>
        <begin position="581"/>
        <end position="599"/>
    </location>
</feature>
<dbReference type="OrthoDB" id="76173at2759"/>
<evidence type="ECO:0000256" key="1">
    <source>
        <dbReference type="SAM" id="MobiDB-lite"/>
    </source>
</evidence>
<dbReference type="GO" id="GO:0007052">
    <property type="term" value="P:mitotic spindle organization"/>
    <property type="evidence" value="ECO:0007669"/>
    <property type="project" value="TreeGrafter"/>
</dbReference>
<evidence type="ECO:0000313" key="5">
    <source>
        <dbReference type="RefSeq" id="XP_028258817.1"/>
    </source>
</evidence>
<dbReference type="Pfam" id="PF25775">
    <property type="entry name" value="CC_STIL"/>
    <property type="match status" value="1"/>
</dbReference>
<dbReference type="Pfam" id="PF15253">
    <property type="entry name" value="STIL_N"/>
    <property type="match status" value="1"/>
</dbReference>
<dbReference type="PANTHER" id="PTHR15128">
    <property type="entry name" value="TAL1 SCL INTERRUPTING LOCUS"/>
    <property type="match status" value="1"/>
</dbReference>
<feature type="compositionally biased region" description="Polar residues" evidence="1">
    <location>
        <begin position="833"/>
        <end position="842"/>
    </location>
</feature>
<dbReference type="GO" id="GO:0007224">
    <property type="term" value="P:smoothened signaling pathway"/>
    <property type="evidence" value="ECO:0007669"/>
    <property type="project" value="TreeGrafter"/>
</dbReference>
<accession>A0A6P7I7D6</accession>
<dbReference type="GO" id="GO:0005815">
    <property type="term" value="C:microtubule organizing center"/>
    <property type="evidence" value="ECO:0007669"/>
    <property type="project" value="TreeGrafter"/>
</dbReference>
<dbReference type="InterPro" id="IPR057731">
    <property type="entry name" value="STIL_N"/>
</dbReference>
<feature type="region of interest" description="Disordered" evidence="1">
    <location>
        <begin position="771"/>
        <end position="842"/>
    </location>
</feature>
<dbReference type="GO" id="GO:0031023">
    <property type="term" value="P:microtubule organizing center organization"/>
    <property type="evidence" value="ECO:0007669"/>
    <property type="project" value="TreeGrafter"/>
</dbReference>
<dbReference type="InterPro" id="IPR058559">
    <property type="entry name" value="PRM_STIL"/>
</dbReference>
<evidence type="ECO:0000313" key="4">
    <source>
        <dbReference type="Proteomes" id="UP000515145"/>
    </source>
</evidence>
<dbReference type="AlphaFoldDB" id="A0A6P7I7D6"/>